<dbReference type="InterPro" id="IPR009050">
    <property type="entry name" value="Globin-like_sf"/>
</dbReference>
<dbReference type="InterPro" id="IPR029787">
    <property type="entry name" value="Nucleotide_cyclase"/>
</dbReference>
<evidence type="ECO:0000256" key="7">
    <source>
        <dbReference type="ARBA" id="ARBA00022741"/>
    </source>
</evidence>
<evidence type="ECO:0000256" key="11">
    <source>
        <dbReference type="ARBA" id="ARBA00034247"/>
    </source>
</evidence>
<keyword evidence="8" id="KW-0460">Magnesium</keyword>
<reference evidence="14" key="1">
    <citation type="journal article" date="2019" name="Int. J. Syst. Evol. Microbiol.">
        <title>The Global Catalogue of Microorganisms (GCM) 10K type strain sequencing project: providing services to taxonomists for standard genome sequencing and annotation.</title>
        <authorList>
            <consortium name="The Broad Institute Genomics Platform"/>
            <consortium name="The Broad Institute Genome Sequencing Center for Infectious Disease"/>
            <person name="Wu L."/>
            <person name="Ma J."/>
        </authorList>
    </citation>
    <scope>NUCLEOTIDE SEQUENCE [LARGE SCALE GENOMIC DNA]</scope>
    <source>
        <strain evidence="14">CCUG 58760</strain>
    </source>
</reference>
<evidence type="ECO:0000259" key="12">
    <source>
        <dbReference type="PROSITE" id="PS50887"/>
    </source>
</evidence>
<dbReference type="EC" id="2.7.7.65" evidence="2"/>
<sequence>MDSQKDRKAAILAATLSSLWTDTEPAVRERVTAIALAEAEAISEVFYAILLDRPDSNTFLSHTLVQERLRPSLARWIGALFTASTDEAIAAVLEQNYQVGLIHARINIPLTLVNAGMRIVKKELSARLLAADLSRAQTASAILFVGELLDTVLDNMHEAYLGDLLGNVRHQQSLKMFMSGPNLALEGERLKSSLFDWLRNTVVAFYAHEDSNHASPPPIESSDFGLWLNHKAELTFGRVTELDLIRERTSRISAKVTAAVEGGWITPAFVKELNNDVTEIAYVLGTIIEKAMEIESGRDPLTRLLTRRFMPAIFQREVAISLRHGKPFAVLLMDADHFKSINDTLGHQAGDSVLSDMAELLHTHVRAGDFVFRYGGEEFLILLTEMDEAALRVKADQLRRTVEEHRFHSAGGAGGAGNGLRVTASIGAALHEGHPDYEHTVRRADAALYEAKRQGRNRVVIA</sequence>
<dbReference type="SUPFAM" id="SSF46458">
    <property type="entry name" value="Globin-like"/>
    <property type="match status" value="1"/>
</dbReference>
<comment type="catalytic activity">
    <reaction evidence="11">
        <text>2 GTP = 3',3'-c-di-GMP + 2 diphosphate</text>
        <dbReference type="Rhea" id="RHEA:24898"/>
        <dbReference type="ChEBI" id="CHEBI:33019"/>
        <dbReference type="ChEBI" id="CHEBI:37565"/>
        <dbReference type="ChEBI" id="CHEBI:58805"/>
        <dbReference type="EC" id="2.7.7.65"/>
    </reaction>
</comment>
<evidence type="ECO:0000256" key="5">
    <source>
        <dbReference type="ARBA" id="ARBA00022679"/>
    </source>
</evidence>
<keyword evidence="6" id="KW-0479">Metal-binding</keyword>
<dbReference type="Pfam" id="PF00990">
    <property type="entry name" value="GGDEF"/>
    <property type="match status" value="1"/>
</dbReference>
<keyword evidence="5 13" id="KW-0808">Transferase</keyword>
<dbReference type="InterPro" id="IPR039435">
    <property type="entry name" value="DosC_GS"/>
</dbReference>
<protein>
    <recommendedName>
        <fullName evidence="3">Diguanylate cyclase DosC</fullName>
        <ecNumber evidence="2">2.7.7.65</ecNumber>
    </recommendedName>
    <alternativeName>
        <fullName evidence="10">Direct oxygen-sensing cyclase</fullName>
    </alternativeName>
</protein>
<dbReference type="PANTHER" id="PTHR45138">
    <property type="entry name" value="REGULATORY COMPONENTS OF SENSORY TRANSDUCTION SYSTEM"/>
    <property type="match status" value="1"/>
</dbReference>
<dbReference type="InterPro" id="IPR012292">
    <property type="entry name" value="Globin/Proto"/>
</dbReference>
<evidence type="ECO:0000256" key="1">
    <source>
        <dbReference type="ARBA" id="ARBA00001971"/>
    </source>
</evidence>
<dbReference type="InterPro" id="IPR043128">
    <property type="entry name" value="Rev_trsase/Diguanyl_cyclase"/>
</dbReference>
<feature type="domain" description="GGDEF" evidence="12">
    <location>
        <begin position="326"/>
        <end position="462"/>
    </location>
</feature>
<dbReference type="GO" id="GO:0052621">
    <property type="term" value="F:diguanylate cyclase activity"/>
    <property type="evidence" value="ECO:0007669"/>
    <property type="project" value="UniProtKB-EC"/>
</dbReference>
<dbReference type="PROSITE" id="PS50887">
    <property type="entry name" value="GGDEF"/>
    <property type="match status" value="1"/>
</dbReference>
<keyword evidence="7" id="KW-0547">Nucleotide-binding</keyword>
<evidence type="ECO:0000313" key="14">
    <source>
        <dbReference type="Proteomes" id="UP001596166"/>
    </source>
</evidence>
<dbReference type="Gene3D" id="1.10.490.10">
    <property type="entry name" value="Globins"/>
    <property type="match status" value="1"/>
</dbReference>
<dbReference type="Pfam" id="PF21118">
    <property type="entry name" value="DosC_2nd"/>
    <property type="match status" value="1"/>
</dbReference>
<evidence type="ECO:0000256" key="4">
    <source>
        <dbReference type="ARBA" id="ARBA00022617"/>
    </source>
</evidence>
<dbReference type="InterPro" id="IPR048442">
    <property type="entry name" value="DosC_2nd"/>
</dbReference>
<dbReference type="InterPro" id="IPR044398">
    <property type="entry name" value="Globin-sensor_dom"/>
</dbReference>
<keyword evidence="9" id="KW-0408">Iron</keyword>
<comment type="cofactor">
    <cofactor evidence="1">
        <name>heme</name>
        <dbReference type="ChEBI" id="CHEBI:30413"/>
    </cofactor>
</comment>
<evidence type="ECO:0000256" key="10">
    <source>
        <dbReference type="ARBA" id="ARBA00029839"/>
    </source>
</evidence>
<dbReference type="CDD" id="cd01949">
    <property type="entry name" value="GGDEF"/>
    <property type="match status" value="1"/>
</dbReference>
<dbReference type="RefSeq" id="WP_376994437.1">
    <property type="nucleotide sequence ID" value="NZ_JBHSLC010000009.1"/>
</dbReference>
<evidence type="ECO:0000256" key="8">
    <source>
        <dbReference type="ARBA" id="ARBA00022842"/>
    </source>
</evidence>
<dbReference type="InterPro" id="IPR000160">
    <property type="entry name" value="GGDEF_dom"/>
</dbReference>
<keyword evidence="14" id="KW-1185">Reference proteome</keyword>
<keyword evidence="13" id="KW-0548">Nucleotidyltransferase</keyword>
<dbReference type="NCBIfam" id="TIGR00254">
    <property type="entry name" value="GGDEF"/>
    <property type="match status" value="1"/>
</dbReference>
<dbReference type="SMART" id="SM00267">
    <property type="entry name" value="GGDEF"/>
    <property type="match status" value="1"/>
</dbReference>
<proteinExistence type="predicted"/>
<name>A0ABW0G1H8_9PROT</name>
<dbReference type="InterPro" id="IPR050469">
    <property type="entry name" value="Diguanylate_Cyclase"/>
</dbReference>
<dbReference type="SUPFAM" id="SSF55073">
    <property type="entry name" value="Nucleotide cyclase"/>
    <property type="match status" value="1"/>
</dbReference>
<dbReference type="PANTHER" id="PTHR45138:SF9">
    <property type="entry name" value="DIGUANYLATE CYCLASE DGCM-RELATED"/>
    <property type="match status" value="1"/>
</dbReference>
<dbReference type="CDD" id="cd14757">
    <property type="entry name" value="GS_EcDosC-like_GGDEF"/>
    <property type="match status" value="1"/>
</dbReference>
<dbReference type="Gene3D" id="3.30.70.270">
    <property type="match status" value="1"/>
</dbReference>
<evidence type="ECO:0000256" key="3">
    <source>
        <dbReference type="ARBA" id="ARBA00015125"/>
    </source>
</evidence>
<dbReference type="Pfam" id="PF11563">
    <property type="entry name" value="Protoglobin"/>
    <property type="match status" value="1"/>
</dbReference>
<dbReference type="Proteomes" id="UP001596166">
    <property type="component" value="Unassembled WGS sequence"/>
</dbReference>
<evidence type="ECO:0000313" key="13">
    <source>
        <dbReference type="EMBL" id="MFC5354709.1"/>
    </source>
</evidence>
<organism evidence="13 14">
    <name type="scientific">Azospirillum himalayense</name>
    <dbReference type="NCBI Taxonomy" id="654847"/>
    <lineage>
        <taxon>Bacteria</taxon>
        <taxon>Pseudomonadati</taxon>
        <taxon>Pseudomonadota</taxon>
        <taxon>Alphaproteobacteria</taxon>
        <taxon>Rhodospirillales</taxon>
        <taxon>Azospirillaceae</taxon>
        <taxon>Azospirillum</taxon>
    </lineage>
</organism>
<comment type="caution">
    <text evidence="13">The sequence shown here is derived from an EMBL/GenBank/DDBJ whole genome shotgun (WGS) entry which is preliminary data.</text>
</comment>
<dbReference type="EMBL" id="JBHSLC010000009">
    <property type="protein sequence ID" value="MFC5354709.1"/>
    <property type="molecule type" value="Genomic_DNA"/>
</dbReference>
<keyword evidence="4" id="KW-0349">Heme</keyword>
<accession>A0ABW0G1H8</accession>
<gene>
    <name evidence="13" type="ORF">ACFPMG_06785</name>
</gene>
<evidence type="ECO:0000256" key="2">
    <source>
        <dbReference type="ARBA" id="ARBA00012528"/>
    </source>
</evidence>
<evidence type="ECO:0000256" key="6">
    <source>
        <dbReference type="ARBA" id="ARBA00022723"/>
    </source>
</evidence>
<evidence type="ECO:0000256" key="9">
    <source>
        <dbReference type="ARBA" id="ARBA00023004"/>
    </source>
</evidence>